<organism evidence="1 2">
    <name type="scientific">Marmota monax</name>
    <name type="common">Woodchuck</name>
    <dbReference type="NCBI Taxonomy" id="9995"/>
    <lineage>
        <taxon>Eukaryota</taxon>
        <taxon>Metazoa</taxon>
        <taxon>Chordata</taxon>
        <taxon>Craniata</taxon>
        <taxon>Vertebrata</taxon>
        <taxon>Euteleostomi</taxon>
        <taxon>Mammalia</taxon>
        <taxon>Eutheria</taxon>
        <taxon>Euarchontoglires</taxon>
        <taxon>Glires</taxon>
        <taxon>Rodentia</taxon>
        <taxon>Sciuromorpha</taxon>
        <taxon>Sciuridae</taxon>
        <taxon>Xerinae</taxon>
        <taxon>Marmotini</taxon>
        <taxon>Marmota</taxon>
    </lineage>
</organism>
<name>A0A5E4CW30_MARMO</name>
<protein>
    <submittedName>
        <fullName evidence="1">Uncharacterized protein</fullName>
    </submittedName>
</protein>
<feature type="non-terminal residue" evidence="1">
    <location>
        <position position="1"/>
    </location>
</feature>
<dbReference type="AlphaFoldDB" id="A0A5E4CW30"/>
<dbReference type="EMBL" id="CABDUW010002252">
    <property type="protein sequence ID" value="VTJ86048.1"/>
    <property type="molecule type" value="Genomic_DNA"/>
</dbReference>
<proteinExistence type="predicted"/>
<reference evidence="1" key="1">
    <citation type="submission" date="2019-04" db="EMBL/GenBank/DDBJ databases">
        <authorList>
            <person name="Alioto T."/>
            <person name="Alioto T."/>
        </authorList>
    </citation>
    <scope>NUCLEOTIDE SEQUENCE [LARGE SCALE GENOMIC DNA]</scope>
</reference>
<sequence>RLADSSRGAICLISSVTLHATNLSRLSPRSRSSCDGNPSSRFRRTPLLLEIPNKISFSRPDLSYSHTVKQHTG</sequence>
<evidence type="ECO:0000313" key="1">
    <source>
        <dbReference type="EMBL" id="VTJ86048.1"/>
    </source>
</evidence>
<dbReference type="Proteomes" id="UP000335636">
    <property type="component" value="Unassembled WGS sequence"/>
</dbReference>
<accession>A0A5E4CW30</accession>
<comment type="caution">
    <text evidence="1">The sequence shown here is derived from an EMBL/GenBank/DDBJ whole genome shotgun (WGS) entry which is preliminary data.</text>
</comment>
<gene>
    <name evidence="1" type="ORF">MONAX_5E031230</name>
</gene>
<evidence type="ECO:0000313" key="2">
    <source>
        <dbReference type="Proteomes" id="UP000335636"/>
    </source>
</evidence>
<keyword evidence="2" id="KW-1185">Reference proteome</keyword>
<feature type="non-terminal residue" evidence="1">
    <location>
        <position position="73"/>
    </location>
</feature>